<keyword evidence="2" id="KW-1133">Transmembrane helix</keyword>
<evidence type="ECO:0000313" key="3">
    <source>
        <dbReference type="EMBL" id="VFQ72840.1"/>
    </source>
</evidence>
<keyword evidence="2" id="KW-0812">Transmembrane</keyword>
<feature type="transmembrane region" description="Helical" evidence="2">
    <location>
        <begin position="29"/>
        <end position="52"/>
    </location>
</feature>
<feature type="region of interest" description="Disordered" evidence="1">
    <location>
        <begin position="1"/>
        <end position="22"/>
    </location>
</feature>
<feature type="compositionally biased region" description="Polar residues" evidence="1">
    <location>
        <begin position="1"/>
        <end position="11"/>
    </location>
</feature>
<proteinExistence type="predicted"/>
<sequence>MDTVSGGTSVGDTPPATPERRRESRLRQLVAFTWASVLAFFSPPAAAASAWATRVLAAFWKWLTLKLYKLRQHLPLFNKSPLHPT</sequence>
<keyword evidence="2" id="KW-0472">Membrane</keyword>
<accession>A0A484L953</accession>
<reference evidence="3 4" key="1">
    <citation type="submission" date="2018-04" db="EMBL/GenBank/DDBJ databases">
        <authorList>
            <person name="Vogel A."/>
        </authorList>
    </citation>
    <scope>NUCLEOTIDE SEQUENCE [LARGE SCALE GENOMIC DNA]</scope>
</reference>
<dbReference type="EMBL" id="OOIL02001116">
    <property type="protein sequence ID" value="VFQ72840.1"/>
    <property type="molecule type" value="Genomic_DNA"/>
</dbReference>
<evidence type="ECO:0000313" key="4">
    <source>
        <dbReference type="Proteomes" id="UP000595140"/>
    </source>
</evidence>
<name>A0A484L953_9ASTE</name>
<evidence type="ECO:0000256" key="1">
    <source>
        <dbReference type="SAM" id="MobiDB-lite"/>
    </source>
</evidence>
<organism evidence="3 4">
    <name type="scientific">Cuscuta campestris</name>
    <dbReference type="NCBI Taxonomy" id="132261"/>
    <lineage>
        <taxon>Eukaryota</taxon>
        <taxon>Viridiplantae</taxon>
        <taxon>Streptophyta</taxon>
        <taxon>Embryophyta</taxon>
        <taxon>Tracheophyta</taxon>
        <taxon>Spermatophyta</taxon>
        <taxon>Magnoliopsida</taxon>
        <taxon>eudicotyledons</taxon>
        <taxon>Gunneridae</taxon>
        <taxon>Pentapetalae</taxon>
        <taxon>asterids</taxon>
        <taxon>lamiids</taxon>
        <taxon>Solanales</taxon>
        <taxon>Convolvulaceae</taxon>
        <taxon>Cuscuteae</taxon>
        <taxon>Cuscuta</taxon>
        <taxon>Cuscuta subgen. Grammica</taxon>
        <taxon>Cuscuta sect. Cleistogrammica</taxon>
    </lineage>
</organism>
<dbReference type="Proteomes" id="UP000595140">
    <property type="component" value="Unassembled WGS sequence"/>
</dbReference>
<protein>
    <submittedName>
        <fullName evidence="3">Uncharacterized protein</fullName>
    </submittedName>
</protein>
<dbReference type="AlphaFoldDB" id="A0A484L953"/>
<keyword evidence="4" id="KW-1185">Reference proteome</keyword>
<evidence type="ECO:0000256" key="2">
    <source>
        <dbReference type="SAM" id="Phobius"/>
    </source>
</evidence>
<gene>
    <name evidence="3" type="ORF">CCAM_LOCUS14616</name>
</gene>